<name>A0ABY0HI25_9PEZI</name>
<evidence type="ECO:0000313" key="2">
    <source>
        <dbReference type="EMBL" id="RYO93035.1"/>
    </source>
</evidence>
<dbReference type="EMBL" id="QJNS01000021">
    <property type="protein sequence ID" value="RYO93035.1"/>
    <property type="molecule type" value="Genomic_DNA"/>
</dbReference>
<sequence>MSSQESQRQGLQRGLTFFHLPRDDCPLRVVLSAVRGGLIVTAMKAGNMARVEFLMADEARKYYGFAENNIKTLLGAQVEVRLEATPTYPTNQDVLQDVERGFTRCILIKNFPPQAIMDAFNVNLKSMYRRPQDSLEDVWMEEDRTLFLLFRSIDHARRVFKAFIARPPTGATAADIFIGTDPCAGSIEPLGFKGAILARGPYESILDQWTQGPSVENIGSVKKAADGTTKTAAKLEPQGQRGGPANLPNDNPDTSTPRLVSRFQNQRMNDDNGGGLGALATPVGQPAPVGTAGTDTSSDSNPYRGPVQANEARISDDEDEAKPAQKILKVSIKDLEKALAGLREQSPEESMVDIKDVIETIKAKTPRVHYCLTYGD</sequence>
<evidence type="ECO:0000256" key="1">
    <source>
        <dbReference type="SAM" id="MobiDB-lite"/>
    </source>
</evidence>
<keyword evidence="3" id="KW-1185">Reference proteome</keyword>
<dbReference type="Proteomes" id="UP000294003">
    <property type="component" value="Unassembled WGS sequence"/>
</dbReference>
<feature type="region of interest" description="Disordered" evidence="1">
    <location>
        <begin position="223"/>
        <end position="303"/>
    </location>
</feature>
<evidence type="ECO:0000313" key="3">
    <source>
        <dbReference type="Proteomes" id="UP000294003"/>
    </source>
</evidence>
<organism evidence="2 3">
    <name type="scientific">Monosporascus cannonballus</name>
    <dbReference type="NCBI Taxonomy" id="155416"/>
    <lineage>
        <taxon>Eukaryota</taxon>
        <taxon>Fungi</taxon>
        <taxon>Dikarya</taxon>
        <taxon>Ascomycota</taxon>
        <taxon>Pezizomycotina</taxon>
        <taxon>Sordariomycetes</taxon>
        <taxon>Xylariomycetidae</taxon>
        <taxon>Xylariales</taxon>
        <taxon>Xylariales incertae sedis</taxon>
        <taxon>Monosporascus</taxon>
    </lineage>
</organism>
<gene>
    <name evidence="2" type="ORF">DL762_001298</name>
</gene>
<protein>
    <submittedName>
        <fullName evidence="2">Uncharacterized protein</fullName>
    </submittedName>
</protein>
<accession>A0ABY0HI25</accession>
<reference evidence="2 3" key="1">
    <citation type="submission" date="2018-06" db="EMBL/GenBank/DDBJ databases">
        <title>Complete Genomes of Monosporascus.</title>
        <authorList>
            <person name="Robinson A.J."/>
            <person name="Natvig D.O."/>
        </authorList>
    </citation>
    <scope>NUCLEOTIDE SEQUENCE [LARGE SCALE GENOMIC DNA]</scope>
    <source>
        <strain evidence="2 3">CBS 609.92</strain>
    </source>
</reference>
<feature type="compositionally biased region" description="Polar residues" evidence="1">
    <location>
        <begin position="248"/>
        <end position="267"/>
    </location>
</feature>
<comment type="caution">
    <text evidence="2">The sequence shown here is derived from an EMBL/GenBank/DDBJ whole genome shotgun (WGS) entry which is preliminary data.</text>
</comment>
<proteinExistence type="predicted"/>